<keyword evidence="5" id="KW-0808">Transferase</keyword>
<organism evidence="10 11">
    <name type="scientific">Lithospermum erythrorhizon</name>
    <name type="common">Purple gromwell</name>
    <name type="synonym">Lithospermum officinale var. erythrorhizon</name>
    <dbReference type="NCBI Taxonomy" id="34254"/>
    <lineage>
        <taxon>Eukaryota</taxon>
        <taxon>Viridiplantae</taxon>
        <taxon>Streptophyta</taxon>
        <taxon>Embryophyta</taxon>
        <taxon>Tracheophyta</taxon>
        <taxon>Spermatophyta</taxon>
        <taxon>Magnoliopsida</taxon>
        <taxon>eudicotyledons</taxon>
        <taxon>Gunneridae</taxon>
        <taxon>Pentapetalae</taxon>
        <taxon>asterids</taxon>
        <taxon>lamiids</taxon>
        <taxon>Boraginales</taxon>
        <taxon>Boraginaceae</taxon>
        <taxon>Boraginoideae</taxon>
        <taxon>Lithospermeae</taxon>
        <taxon>Lithospermum</taxon>
    </lineage>
</organism>
<keyword evidence="7 10" id="KW-0418">Kinase</keyword>
<protein>
    <recommendedName>
        <fullName evidence="2">tetraacyldisaccharide 4'-kinase</fullName>
        <ecNumber evidence="2">2.7.1.130</ecNumber>
    </recommendedName>
</protein>
<evidence type="ECO:0000256" key="8">
    <source>
        <dbReference type="ARBA" id="ARBA00022840"/>
    </source>
</evidence>
<dbReference type="GO" id="GO:0009029">
    <property type="term" value="F:lipid-A 4'-kinase activity"/>
    <property type="evidence" value="ECO:0007669"/>
    <property type="project" value="UniProtKB-EC"/>
</dbReference>
<evidence type="ECO:0000313" key="10">
    <source>
        <dbReference type="EMBL" id="GAA0172015.1"/>
    </source>
</evidence>
<evidence type="ECO:0000256" key="3">
    <source>
        <dbReference type="ARBA" id="ARBA00022516"/>
    </source>
</evidence>
<evidence type="ECO:0000313" key="11">
    <source>
        <dbReference type="Proteomes" id="UP001454036"/>
    </source>
</evidence>
<evidence type="ECO:0000256" key="5">
    <source>
        <dbReference type="ARBA" id="ARBA00022679"/>
    </source>
</evidence>
<dbReference type="EMBL" id="BAABME010007917">
    <property type="protein sequence ID" value="GAA0172015.1"/>
    <property type="molecule type" value="Genomic_DNA"/>
</dbReference>
<keyword evidence="4" id="KW-0441">Lipid A biosynthesis</keyword>
<comment type="caution">
    <text evidence="10">The sequence shown here is derived from an EMBL/GenBank/DDBJ whole genome shotgun (WGS) entry which is preliminary data.</text>
</comment>
<evidence type="ECO:0000256" key="9">
    <source>
        <dbReference type="ARBA" id="ARBA00023098"/>
    </source>
</evidence>
<keyword evidence="8" id="KW-0067">ATP-binding</keyword>
<keyword evidence="6" id="KW-0547">Nucleotide-binding</keyword>
<dbReference type="InterPro" id="IPR003758">
    <property type="entry name" value="LpxK"/>
</dbReference>
<dbReference type="GO" id="GO:0016020">
    <property type="term" value="C:membrane"/>
    <property type="evidence" value="ECO:0007669"/>
    <property type="project" value="GOC"/>
</dbReference>
<keyword evidence="3" id="KW-0444">Lipid biosynthesis</keyword>
<dbReference type="NCBIfam" id="TIGR00682">
    <property type="entry name" value="lpxK"/>
    <property type="match status" value="1"/>
</dbReference>
<keyword evidence="9" id="KW-0443">Lipid metabolism</keyword>
<evidence type="ECO:0000256" key="2">
    <source>
        <dbReference type="ARBA" id="ARBA00012071"/>
    </source>
</evidence>
<dbReference type="GO" id="GO:0005524">
    <property type="term" value="F:ATP binding"/>
    <property type="evidence" value="ECO:0007669"/>
    <property type="project" value="UniProtKB-KW"/>
</dbReference>
<proteinExistence type="inferred from homology"/>
<comment type="pathway">
    <text evidence="1">Glycolipid biosynthesis; lipid IV(A) biosynthesis; lipid IV(A) from (3R)-3-hydroxytetradecanoyl-[acyl-carrier-protein] and UDP-N-acetyl-alpha-D-glucosamine: step 6/6.</text>
</comment>
<dbReference type="HAMAP" id="MF_00409">
    <property type="entry name" value="LpxK"/>
    <property type="match status" value="1"/>
</dbReference>
<evidence type="ECO:0000256" key="7">
    <source>
        <dbReference type="ARBA" id="ARBA00022777"/>
    </source>
</evidence>
<dbReference type="EC" id="2.7.1.130" evidence="2"/>
<accession>A0AAV3R6T8</accession>
<dbReference type="PANTHER" id="PTHR42724:SF1">
    <property type="entry name" value="TETRAACYLDISACCHARIDE 4'-KINASE, MITOCHONDRIAL-RELATED"/>
    <property type="match status" value="1"/>
</dbReference>
<gene>
    <name evidence="10" type="ORF">LIER_25925</name>
</gene>
<evidence type="ECO:0000256" key="1">
    <source>
        <dbReference type="ARBA" id="ARBA00004870"/>
    </source>
</evidence>
<dbReference type="Pfam" id="PF02606">
    <property type="entry name" value="LpxK"/>
    <property type="match status" value="1"/>
</dbReference>
<dbReference type="GO" id="GO:0009245">
    <property type="term" value="P:lipid A biosynthetic process"/>
    <property type="evidence" value="ECO:0007669"/>
    <property type="project" value="UniProtKB-KW"/>
</dbReference>
<keyword evidence="11" id="KW-1185">Reference proteome</keyword>
<dbReference type="PANTHER" id="PTHR42724">
    <property type="entry name" value="TETRAACYLDISACCHARIDE 4'-KINASE"/>
    <property type="match status" value="1"/>
</dbReference>
<sequence length="406" mass="45775">MSSWLRVRPSCNCRMSVRRIVNEIAETPSREWVSSLPPSHLTLIPLLFFVSTFYRLSLSVRRQLYSIGLFRRHSLPVPVMSVGNLTWGGNGKTPMVEYIARCFTNAGISPLILTRGYGGADEAKMLQRHLIDTSTKIGVGANRAMTAATFFQKYGYINFHGISSSDRHVSNNTSSNTSNLIKIGAAILDDGMQHLCLRRDIDIMMVNGMMPWGNGNLLPLGSLREPLTGLNRADVVVIHHADLVTEQNLEAIKSTIWELKASLPIFFSKMEPSYFLKADNPSCKLPLSAVSNAAVLCVSAIGSPDSFFKTIKMMGPLYVDRIDFSDHHLFQIRDFDVMRKRVEKLHVKSTLKPVVVLTEKDYDRDPDMFRQLEPYEVLILCSLLQIVTHESRTENDFIEFLKQCLS</sequence>
<reference evidence="10 11" key="1">
    <citation type="submission" date="2024-01" db="EMBL/GenBank/DDBJ databases">
        <title>The complete chloroplast genome sequence of Lithospermum erythrorhizon: insights into the phylogenetic relationship among Boraginaceae species and the maternal lineages of purple gromwells.</title>
        <authorList>
            <person name="Okada T."/>
            <person name="Watanabe K."/>
        </authorList>
    </citation>
    <scope>NUCLEOTIDE SEQUENCE [LARGE SCALE GENOMIC DNA]</scope>
</reference>
<evidence type="ECO:0000256" key="4">
    <source>
        <dbReference type="ARBA" id="ARBA00022556"/>
    </source>
</evidence>
<dbReference type="AlphaFoldDB" id="A0AAV3R6T8"/>
<dbReference type="Proteomes" id="UP001454036">
    <property type="component" value="Unassembled WGS sequence"/>
</dbReference>
<name>A0AAV3R6T8_LITER</name>
<evidence type="ECO:0000256" key="6">
    <source>
        <dbReference type="ARBA" id="ARBA00022741"/>
    </source>
</evidence>